<dbReference type="Proteomes" id="UP000005275">
    <property type="component" value="Chromosome"/>
</dbReference>
<organism evidence="1 2">
    <name type="scientific">Marichromatium purpuratum 984</name>
    <dbReference type="NCBI Taxonomy" id="765910"/>
    <lineage>
        <taxon>Bacteria</taxon>
        <taxon>Pseudomonadati</taxon>
        <taxon>Pseudomonadota</taxon>
        <taxon>Gammaproteobacteria</taxon>
        <taxon>Chromatiales</taxon>
        <taxon>Chromatiaceae</taxon>
        <taxon>Marichromatium</taxon>
    </lineage>
</organism>
<gene>
    <name evidence="1" type="ORF">MARPU_11045</name>
</gene>
<reference evidence="1 2" key="1">
    <citation type="submission" date="2013-12" db="EMBL/GenBank/DDBJ databases">
        <authorList>
            <consortium name="DOE Joint Genome Institute"/>
            <person name="Bryant D.A."/>
            <person name="Huntemann M."/>
            <person name="Han J."/>
            <person name="Chen A."/>
            <person name="Kyrpides N."/>
            <person name="Mavromatis K."/>
            <person name="Markowitz V."/>
            <person name="Palaniappan K."/>
            <person name="Ivanova N."/>
            <person name="Schaumberg A."/>
            <person name="Pati A."/>
            <person name="Liolios K."/>
            <person name="Nordberg H.P."/>
            <person name="Cantor M.N."/>
            <person name="Hua S.X."/>
            <person name="Woyke T."/>
        </authorList>
    </citation>
    <scope>NUCLEOTIDE SEQUENCE [LARGE SCALE GENOMIC DNA]</scope>
    <source>
        <strain evidence="1 2">984</strain>
    </source>
</reference>
<dbReference type="KEGG" id="mpur:MARPU_11045"/>
<dbReference type="AlphaFoldDB" id="W0E471"/>
<sequence length="81" mass="8484">MSGSRRSLGQSTCAGAKVIAWLSRSSSSIRLAIRSASCLARTPSASLCNALSTRAASYCEARSSSAFSIASRRLVRETPVT</sequence>
<dbReference type="EMBL" id="CP007031">
    <property type="protein sequence ID" value="AHF04323.1"/>
    <property type="molecule type" value="Genomic_DNA"/>
</dbReference>
<protein>
    <submittedName>
        <fullName evidence="1">Uncharacterized protein</fullName>
    </submittedName>
</protein>
<proteinExistence type="predicted"/>
<accession>W0E471</accession>
<dbReference type="STRING" id="765910.MARPU_11045"/>
<name>W0E471_MARPU</name>
<evidence type="ECO:0000313" key="1">
    <source>
        <dbReference type="EMBL" id="AHF04323.1"/>
    </source>
</evidence>
<dbReference type="HOGENOM" id="CLU_2569796_0_0_6"/>
<keyword evidence="2" id="KW-1185">Reference proteome</keyword>
<evidence type="ECO:0000313" key="2">
    <source>
        <dbReference type="Proteomes" id="UP000005275"/>
    </source>
</evidence>